<evidence type="ECO:0000256" key="2">
    <source>
        <dbReference type="ARBA" id="ARBA00023125"/>
    </source>
</evidence>
<dbReference type="AlphaFoldDB" id="A0AB37IDB8"/>
<name>A0AB37IDB8_ENTHR</name>
<dbReference type="InterPro" id="IPR009057">
    <property type="entry name" value="Homeodomain-like_sf"/>
</dbReference>
<dbReference type="PROSITE" id="PS01124">
    <property type="entry name" value="HTH_ARAC_FAMILY_2"/>
    <property type="match status" value="1"/>
</dbReference>
<comment type="caution">
    <text evidence="5">The sequence shown here is derived from an EMBL/GenBank/DDBJ whole genome shotgun (WGS) entry which is preliminary data.</text>
</comment>
<dbReference type="EMBL" id="LESJ01000004">
    <property type="protein sequence ID" value="RBT69338.1"/>
    <property type="molecule type" value="Genomic_DNA"/>
</dbReference>
<sequence length="271" mass="32194">MTVQNLDMIQQNNLEIMYVHRSERNNSNWLHFKHAHPFAELFYITSGKGLFIIGEEEVEVSETDLIYIAPNAEHTELSKYDTPMEYFVIGLSGFTVKNKTHFTLPYLVIQDTKREYPFYFYKCFEEHTQNYEHHDQIIKNLISSFLLILQRENQLMIATEIPEINLKSTVLIKHYIDVNFKEDPSLEDLAKQFHMSKYYLSHQFKKDYGISPIKYWNTIRLENVKELLLSSNFSIAEISEMLSYTSQSYLTQVFKKSTGISPAQYRKNHWR</sequence>
<organism evidence="5 6">
    <name type="scientific">Enterococcus hirae</name>
    <dbReference type="NCBI Taxonomy" id="1354"/>
    <lineage>
        <taxon>Bacteria</taxon>
        <taxon>Bacillati</taxon>
        <taxon>Bacillota</taxon>
        <taxon>Bacilli</taxon>
        <taxon>Lactobacillales</taxon>
        <taxon>Enterococcaceae</taxon>
        <taxon>Enterococcus</taxon>
    </lineage>
</organism>
<dbReference type="SUPFAM" id="SSF51215">
    <property type="entry name" value="Regulatory protein AraC"/>
    <property type="match status" value="1"/>
</dbReference>
<dbReference type="SUPFAM" id="SSF46689">
    <property type="entry name" value="Homeodomain-like"/>
    <property type="match status" value="2"/>
</dbReference>
<dbReference type="Pfam" id="PF12833">
    <property type="entry name" value="HTH_18"/>
    <property type="match status" value="1"/>
</dbReference>
<dbReference type="InterPro" id="IPR037923">
    <property type="entry name" value="HTH-like"/>
</dbReference>
<dbReference type="SMART" id="SM00342">
    <property type="entry name" value="HTH_ARAC"/>
    <property type="match status" value="1"/>
</dbReference>
<dbReference type="Pfam" id="PF07883">
    <property type="entry name" value="Cupin_2"/>
    <property type="match status" value="1"/>
</dbReference>
<dbReference type="InterPro" id="IPR018060">
    <property type="entry name" value="HTH_AraC"/>
</dbReference>
<proteinExistence type="predicted"/>
<dbReference type="Gene3D" id="1.10.10.60">
    <property type="entry name" value="Homeodomain-like"/>
    <property type="match status" value="2"/>
</dbReference>
<keyword evidence="3" id="KW-0804">Transcription</keyword>
<evidence type="ECO:0000313" key="6">
    <source>
        <dbReference type="Proteomes" id="UP000253498"/>
    </source>
</evidence>
<feature type="domain" description="HTH araC/xylS-type" evidence="4">
    <location>
        <begin position="170"/>
        <end position="268"/>
    </location>
</feature>
<reference evidence="5 6" key="1">
    <citation type="submission" date="2015-06" db="EMBL/GenBank/DDBJ databases">
        <title>The Genome Sequence of Enterococcus hirae 88EA1.</title>
        <authorList>
            <consortium name="The Broad Institute Genomics Platform"/>
            <consortium name="The Broad Institute Genome Sequencing Center for Infectious Disease"/>
            <person name="Earl A.M."/>
            <person name="Van Tyne D."/>
            <person name="Lebreton F."/>
            <person name="Saavedra J.T."/>
            <person name="Gilmore M.S."/>
            <person name="Manson McGuire A."/>
            <person name="Clock S."/>
            <person name="Crupain M."/>
            <person name="Rangan U."/>
            <person name="Young S."/>
            <person name="Abouelleil A."/>
            <person name="Cao P."/>
            <person name="Chapman S.B."/>
            <person name="Griggs A."/>
            <person name="Priest M."/>
            <person name="Shea T."/>
            <person name="Wortman J."/>
            <person name="Nusbaum C."/>
            <person name="Birren B."/>
        </authorList>
    </citation>
    <scope>NUCLEOTIDE SEQUENCE [LARGE SCALE GENOMIC DNA]</scope>
    <source>
        <strain evidence="5 6">88EA1</strain>
    </source>
</reference>
<evidence type="ECO:0000313" key="5">
    <source>
        <dbReference type="EMBL" id="RBT69338.1"/>
    </source>
</evidence>
<dbReference type="Proteomes" id="UP000253498">
    <property type="component" value="Unassembled WGS sequence"/>
</dbReference>
<dbReference type="GO" id="GO:0043565">
    <property type="term" value="F:sequence-specific DNA binding"/>
    <property type="evidence" value="ECO:0007669"/>
    <property type="project" value="InterPro"/>
</dbReference>
<evidence type="ECO:0000256" key="3">
    <source>
        <dbReference type="ARBA" id="ARBA00023163"/>
    </source>
</evidence>
<dbReference type="InterPro" id="IPR013096">
    <property type="entry name" value="Cupin_2"/>
</dbReference>
<evidence type="ECO:0000259" key="4">
    <source>
        <dbReference type="PROSITE" id="PS01124"/>
    </source>
</evidence>
<accession>A0AB37IDB8</accession>
<dbReference type="GO" id="GO:0003700">
    <property type="term" value="F:DNA-binding transcription factor activity"/>
    <property type="evidence" value="ECO:0007669"/>
    <property type="project" value="InterPro"/>
</dbReference>
<dbReference type="RefSeq" id="WP_094940600.1">
    <property type="nucleotide sequence ID" value="NZ_CAXTPZ010000001.1"/>
</dbReference>
<keyword evidence="1" id="KW-0805">Transcription regulation</keyword>
<dbReference type="InterPro" id="IPR014710">
    <property type="entry name" value="RmlC-like_jellyroll"/>
</dbReference>
<protein>
    <recommendedName>
        <fullName evidence="4">HTH araC/xylS-type domain-containing protein</fullName>
    </recommendedName>
</protein>
<evidence type="ECO:0000256" key="1">
    <source>
        <dbReference type="ARBA" id="ARBA00023015"/>
    </source>
</evidence>
<keyword evidence="2" id="KW-0238">DNA-binding</keyword>
<dbReference type="PANTHER" id="PTHR43280">
    <property type="entry name" value="ARAC-FAMILY TRANSCRIPTIONAL REGULATOR"/>
    <property type="match status" value="1"/>
</dbReference>
<dbReference type="PANTHER" id="PTHR43280:SF28">
    <property type="entry name" value="HTH-TYPE TRANSCRIPTIONAL ACTIVATOR RHAS"/>
    <property type="match status" value="1"/>
</dbReference>
<gene>
    <name evidence="5" type="ORF">EB03_01008</name>
</gene>
<dbReference type="Gene3D" id="2.60.120.10">
    <property type="entry name" value="Jelly Rolls"/>
    <property type="match status" value="1"/>
</dbReference>